<feature type="transmembrane region" description="Helical" evidence="1">
    <location>
        <begin position="261"/>
        <end position="278"/>
    </location>
</feature>
<feature type="transmembrane region" description="Helical" evidence="1">
    <location>
        <begin position="204"/>
        <end position="226"/>
    </location>
</feature>
<dbReference type="AlphaFoldDB" id="A0A849I6U7"/>
<dbReference type="RefSeq" id="WP_171217348.1">
    <property type="nucleotide sequence ID" value="NZ_JABEPP010000002.1"/>
</dbReference>
<evidence type="ECO:0000259" key="2">
    <source>
        <dbReference type="Pfam" id="PF00892"/>
    </source>
</evidence>
<gene>
    <name evidence="3" type="ORF">HJG44_05280</name>
</gene>
<dbReference type="EMBL" id="JABEPP010000002">
    <property type="protein sequence ID" value="NNM71810.1"/>
    <property type="molecule type" value="Genomic_DNA"/>
</dbReference>
<protein>
    <submittedName>
        <fullName evidence="3">EamA family transporter</fullName>
    </submittedName>
</protein>
<evidence type="ECO:0000313" key="4">
    <source>
        <dbReference type="Proteomes" id="UP000564885"/>
    </source>
</evidence>
<keyword evidence="1" id="KW-0812">Transmembrane</keyword>
<keyword evidence="4" id="KW-1185">Reference proteome</keyword>
<evidence type="ECO:0000256" key="1">
    <source>
        <dbReference type="SAM" id="Phobius"/>
    </source>
</evidence>
<name>A0A849I6U7_9HYPH</name>
<feature type="transmembrane region" description="Helical" evidence="1">
    <location>
        <begin position="30"/>
        <end position="51"/>
    </location>
</feature>
<dbReference type="GO" id="GO:0016020">
    <property type="term" value="C:membrane"/>
    <property type="evidence" value="ECO:0007669"/>
    <property type="project" value="InterPro"/>
</dbReference>
<dbReference type="Gene3D" id="1.10.3730.20">
    <property type="match status" value="2"/>
</dbReference>
<comment type="caution">
    <text evidence="3">The sequence shown here is derived from an EMBL/GenBank/DDBJ whole genome shotgun (WGS) entry which is preliminary data.</text>
</comment>
<sequence>MTTGVFFAVLLAAALHAGWNAVLKVRLEPFLAMTLVTGLAGVIGLPFLLLLGPPRVEAWPWLLGSVTIHLAYYLALSEAYRQAGMGQVYPIARGGAPLLTTVASLFLIREPIAPLAAVGIGVLGTGIGLMSVRGKGAHFDTRGVAFALLTSVIICGYTIVDGIGARASGDPHAYSAALFVANAIPLPLYLLWRRGRAAFLPMRRFLLPGLAGGGMSLAAYWIAIWAMTVAPIALVAALRETSVLFATLIAIFLLKEPLVPVRVVAALLIVAGIVTIKVG</sequence>
<feature type="domain" description="EamA" evidence="2">
    <location>
        <begin position="7"/>
        <end position="131"/>
    </location>
</feature>
<feature type="transmembrane region" description="Helical" evidence="1">
    <location>
        <begin position="144"/>
        <end position="160"/>
    </location>
</feature>
<feature type="transmembrane region" description="Helical" evidence="1">
    <location>
        <begin position="172"/>
        <end position="192"/>
    </location>
</feature>
<accession>A0A849I6U7</accession>
<proteinExistence type="predicted"/>
<keyword evidence="1" id="KW-1133">Transmembrane helix</keyword>
<dbReference type="InterPro" id="IPR037185">
    <property type="entry name" value="EmrE-like"/>
</dbReference>
<dbReference type="InterPro" id="IPR000620">
    <property type="entry name" value="EamA_dom"/>
</dbReference>
<feature type="domain" description="EamA" evidence="2">
    <location>
        <begin position="142"/>
        <end position="276"/>
    </location>
</feature>
<organism evidence="3 4">
    <name type="scientific">Enterovirga aerilata</name>
    <dbReference type="NCBI Taxonomy" id="2730920"/>
    <lineage>
        <taxon>Bacteria</taxon>
        <taxon>Pseudomonadati</taxon>
        <taxon>Pseudomonadota</taxon>
        <taxon>Alphaproteobacteria</taxon>
        <taxon>Hyphomicrobiales</taxon>
        <taxon>Methylobacteriaceae</taxon>
        <taxon>Enterovirga</taxon>
    </lineage>
</organism>
<keyword evidence="1" id="KW-0472">Membrane</keyword>
<dbReference type="Proteomes" id="UP000564885">
    <property type="component" value="Unassembled WGS sequence"/>
</dbReference>
<feature type="transmembrane region" description="Helical" evidence="1">
    <location>
        <begin position="58"/>
        <end position="75"/>
    </location>
</feature>
<reference evidence="3 4" key="1">
    <citation type="submission" date="2020-04" db="EMBL/GenBank/DDBJ databases">
        <title>Enterovirga sp. isolate from soil.</title>
        <authorList>
            <person name="Chea S."/>
            <person name="Kim D.-U."/>
        </authorList>
    </citation>
    <scope>NUCLEOTIDE SEQUENCE [LARGE SCALE GENOMIC DNA]</scope>
    <source>
        <strain evidence="3 4">DB1703</strain>
    </source>
</reference>
<feature type="transmembrane region" description="Helical" evidence="1">
    <location>
        <begin position="112"/>
        <end position="132"/>
    </location>
</feature>
<evidence type="ECO:0000313" key="3">
    <source>
        <dbReference type="EMBL" id="NNM71810.1"/>
    </source>
</evidence>
<dbReference type="Pfam" id="PF00892">
    <property type="entry name" value="EamA"/>
    <property type="match status" value="2"/>
</dbReference>
<feature type="transmembrane region" description="Helical" evidence="1">
    <location>
        <begin position="232"/>
        <end position="254"/>
    </location>
</feature>
<dbReference type="SUPFAM" id="SSF103481">
    <property type="entry name" value="Multidrug resistance efflux transporter EmrE"/>
    <property type="match status" value="2"/>
</dbReference>